<comment type="similarity">
    <text evidence="1">Belongs to the LysR transcriptional regulatory family.</text>
</comment>
<dbReference type="InterPro" id="IPR000847">
    <property type="entry name" value="LysR_HTH_N"/>
</dbReference>
<dbReference type="EMBL" id="BKAJ01000111">
    <property type="protein sequence ID" value="GEP58831.1"/>
    <property type="molecule type" value="Genomic_DNA"/>
</dbReference>
<sequence>MSRSQLPLNALRAFEAAARHASFTHAAEELHVTQAAVSHQVKALEERLGVALFVRRPRGLEITSEGEALLPDLRDAFDRMTNALERVGRKANSGTLNVSLVTTFALGWLAPRLHRFQTKHPEIEVRMTTTQRRIDFAREDFDCAIRFTVQPEPELHATKLFSDVLTPLCGRRYRDKLKTLDDLKRVPFIDMTYDPEWAIWLRAVGMGDFKPKRVLTFDSTMIAVEAAMEGAGVAVGPPQLFREDLASGRLFQPFPQIVDSGKAWWFVCPPASVSRPKTKAFEEWLIEELNAPQTRSNRATIAAVGRR</sequence>
<dbReference type="InterPro" id="IPR005119">
    <property type="entry name" value="LysR_subst-bd"/>
</dbReference>
<dbReference type="RefSeq" id="WP_092823877.1">
    <property type="nucleotide sequence ID" value="NZ_BKAJ01000111.1"/>
</dbReference>
<evidence type="ECO:0000256" key="1">
    <source>
        <dbReference type="ARBA" id="ARBA00009437"/>
    </source>
</evidence>
<protein>
    <submittedName>
        <fullName evidence="6">LysR family transcriptional regulator</fullName>
    </submittedName>
</protein>
<keyword evidence="3" id="KW-0238">DNA-binding</keyword>
<accession>A0A512NIQ3</accession>
<dbReference type="Proteomes" id="UP000321058">
    <property type="component" value="Unassembled WGS sequence"/>
</dbReference>
<dbReference type="PRINTS" id="PR00039">
    <property type="entry name" value="HTHLYSR"/>
</dbReference>
<keyword evidence="2" id="KW-0805">Transcription regulation</keyword>
<dbReference type="FunFam" id="1.10.10.10:FF:000038">
    <property type="entry name" value="Glycine cleavage system transcriptional activator"/>
    <property type="match status" value="1"/>
</dbReference>
<dbReference type="InterPro" id="IPR036390">
    <property type="entry name" value="WH_DNA-bd_sf"/>
</dbReference>
<reference evidence="6 7" key="1">
    <citation type="submission" date="2019-07" db="EMBL/GenBank/DDBJ databases">
        <title>Whole genome shotgun sequence of Reyranella soli NBRC 108950.</title>
        <authorList>
            <person name="Hosoyama A."/>
            <person name="Uohara A."/>
            <person name="Ohji S."/>
            <person name="Ichikawa N."/>
        </authorList>
    </citation>
    <scope>NUCLEOTIDE SEQUENCE [LARGE SCALE GENOMIC DNA]</scope>
    <source>
        <strain evidence="6 7">NBRC 108950</strain>
    </source>
</reference>
<keyword evidence="4" id="KW-0804">Transcription</keyword>
<keyword evidence="7" id="KW-1185">Reference proteome</keyword>
<evidence type="ECO:0000313" key="6">
    <source>
        <dbReference type="EMBL" id="GEP58831.1"/>
    </source>
</evidence>
<dbReference type="GO" id="GO:0043565">
    <property type="term" value="F:sequence-specific DNA binding"/>
    <property type="evidence" value="ECO:0007669"/>
    <property type="project" value="TreeGrafter"/>
</dbReference>
<dbReference type="GO" id="GO:0006351">
    <property type="term" value="P:DNA-templated transcription"/>
    <property type="evidence" value="ECO:0007669"/>
    <property type="project" value="TreeGrafter"/>
</dbReference>
<evidence type="ECO:0000256" key="2">
    <source>
        <dbReference type="ARBA" id="ARBA00023015"/>
    </source>
</evidence>
<evidence type="ECO:0000256" key="4">
    <source>
        <dbReference type="ARBA" id="ARBA00023163"/>
    </source>
</evidence>
<dbReference type="PROSITE" id="PS50931">
    <property type="entry name" value="HTH_LYSR"/>
    <property type="match status" value="1"/>
</dbReference>
<dbReference type="NCBIfam" id="NF008352">
    <property type="entry name" value="PRK11139.1"/>
    <property type="match status" value="1"/>
</dbReference>
<dbReference type="Pfam" id="PF03466">
    <property type="entry name" value="LysR_substrate"/>
    <property type="match status" value="1"/>
</dbReference>
<comment type="caution">
    <text evidence="6">The sequence shown here is derived from an EMBL/GenBank/DDBJ whole genome shotgun (WGS) entry which is preliminary data.</text>
</comment>
<name>A0A512NIQ3_9HYPH</name>
<proteinExistence type="inferred from homology"/>
<dbReference type="AlphaFoldDB" id="A0A512NIQ3"/>
<dbReference type="PANTHER" id="PTHR30537:SF74">
    <property type="entry name" value="HTH-TYPE TRANSCRIPTIONAL REGULATOR TRPI"/>
    <property type="match status" value="1"/>
</dbReference>
<dbReference type="SUPFAM" id="SSF53850">
    <property type="entry name" value="Periplasmic binding protein-like II"/>
    <property type="match status" value="1"/>
</dbReference>
<evidence type="ECO:0000259" key="5">
    <source>
        <dbReference type="PROSITE" id="PS50931"/>
    </source>
</evidence>
<evidence type="ECO:0000256" key="3">
    <source>
        <dbReference type="ARBA" id="ARBA00023125"/>
    </source>
</evidence>
<dbReference type="InterPro" id="IPR058163">
    <property type="entry name" value="LysR-type_TF_proteobact-type"/>
</dbReference>
<dbReference type="Gene3D" id="3.40.190.10">
    <property type="entry name" value="Periplasmic binding protein-like II"/>
    <property type="match status" value="2"/>
</dbReference>
<dbReference type="CDD" id="cd08432">
    <property type="entry name" value="PBP2_GcdR_TrpI_HvrB_AmpR_like"/>
    <property type="match status" value="1"/>
</dbReference>
<dbReference type="GO" id="GO:0003700">
    <property type="term" value="F:DNA-binding transcription factor activity"/>
    <property type="evidence" value="ECO:0007669"/>
    <property type="project" value="InterPro"/>
</dbReference>
<dbReference type="InterPro" id="IPR036388">
    <property type="entry name" value="WH-like_DNA-bd_sf"/>
</dbReference>
<dbReference type="Pfam" id="PF00126">
    <property type="entry name" value="HTH_1"/>
    <property type="match status" value="1"/>
</dbReference>
<dbReference type="OrthoDB" id="9794694at2"/>
<feature type="domain" description="HTH lysR-type" evidence="5">
    <location>
        <begin position="6"/>
        <end position="63"/>
    </location>
</feature>
<organism evidence="6 7">
    <name type="scientific">Reyranella soli</name>
    <dbReference type="NCBI Taxonomy" id="1230389"/>
    <lineage>
        <taxon>Bacteria</taxon>
        <taxon>Pseudomonadati</taxon>
        <taxon>Pseudomonadota</taxon>
        <taxon>Alphaproteobacteria</taxon>
        <taxon>Hyphomicrobiales</taxon>
        <taxon>Reyranellaceae</taxon>
        <taxon>Reyranella</taxon>
    </lineage>
</organism>
<gene>
    <name evidence="6" type="primary">ampR_2</name>
    <name evidence="6" type="ORF">RSO01_59970</name>
</gene>
<dbReference type="Gene3D" id="1.10.10.10">
    <property type="entry name" value="Winged helix-like DNA-binding domain superfamily/Winged helix DNA-binding domain"/>
    <property type="match status" value="1"/>
</dbReference>
<dbReference type="SUPFAM" id="SSF46785">
    <property type="entry name" value="Winged helix' DNA-binding domain"/>
    <property type="match status" value="1"/>
</dbReference>
<dbReference type="PANTHER" id="PTHR30537">
    <property type="entry name" value="HTH-TYPE TRANSCRIPTIONAL REGULATOR"/>
    <property type="match status" value="1"/>
</dbReference>
<evidence type="ECO:0000313" key="7">
    <source>
        <dbReference type="Proteomes" id="UP000321058"/>
    </source>
</evidence>